<comment type="caution">
    <text evidence="3">The sequence shown here is derived from an EMBL/GenBank/DDBJ whole genome shotgun (WGS) entry which is preliminary data.</text>
</comment>
<dbReference type="PANTHER" id="PTHR12356">
    <property type="entry name" value="NUCLEAR MOVEMENT PROTEIN NUDC"/>
    <property type="match status" value="1"/>
</dbReference>
<protein>
    <recommendedName>
        <fullName evidence="2">CS domain-containing protein</fullName>
    </recommendedName>
</protein>
<dbReference type="GO" id="GO:0051082">
    <property type="term" value="F:unfolded protein binding"/>
    <property type="evidence" value="ECO:0007669"/>
    <property type="project" value="TreeGrafter"/>
</dbReference>
<proteinExistence type="predicted"/>
<dbReference type="Gene3D" id="2.60.40.790">
    <property type="match status" value="1"/>
</dbReference>
<gene>
    <name evidence="3" type="ORF">TrVE_jg10062</name>
</gene>
<keyword evidence="4" id="KW-1185">Reference proteome</keyword>
<name>A0A9W7DLE0_9STRA</name>
<evidence type="ECO:0000259" key="2">
    <source>
        <dbReference type="PROSITE" id="PS51203"/>
    </source>
</evidence>
<dbReference type="InterPro" id="IPR037898">
    <property type="entry name" value="NudC_fam"/>
</dbReference>
<reference evidence="4" key="1">
    <citation type="journal article" date="2023" name="Commun. Biol.">
        <title>Genome analysis of Parmales, the sister group of diatoms, reveals the evolutionary specialization of diatoms from phago-mixotrophs to photoautotrophs.</title>
        <authorList>
            <person name="Ban H."/>
            <person name="Sato S."/>
            <person name="Yoshikawa S."/>
            <person name="Yamada K."/>
            <person name="Nakamura Y."/>
            <person name="Ichinomiya M."/>
            <person name="Sato N."/>
            <person name="Blanc-Mathieu R."/>
            <person name="Endo H."/>
            <person name="Kuwata A."/>
            <person name="Ogata H."/>
        </authorList>
    </citation>
    <scope>NUCLEOTIDE SEQUENCE [LARGE SCALE GENOMIC DNA]</scope>
    <source>
        <strain evidence="4">NIES 3699</strain>
    </source>
</reference>
<organism evidence="3 4">
    <name type="scientific">Triparma verrucosa</name>
    <dbReference type="NCBI Taxonomy" id="1606542"/>
    <lineage>
        <taxon>Eukaryota</taxon>
        <taxon>Sar</taxon>
        <taxon>Stramenopiles</taxon>
        <taxon>Ochrophyta</taxon>
        <taxon>Bolidophyceae</taxon>
        <taxon>Parmales</taxon>
        <taxon>Triparmaceae</taxon>
        <taxon>Triparma</taxon>
    </lineage>
</organism>
<dbReference type="InterPro" id="IPR007052">
    <property type="entry name" value="CS_dom"/>
</dbReference>
<evidence type="ECO:0000313" key="4">
    <source>
        <dbReference type="Proteomes" id="UP001165160"/>
    </source>
</evidence>
<dbReference type="GO" id="GO:0005737">
    <property type="term" value="C:cytoplasm"/>
    <property type="evidence" value="ECO:0007669"/>
    <property type="project" value="TreeGrafter"/>
</dbReference>
<evidence type="ECO:0000256" key="1">
    <source>
        <dbReference type="SAM" id="MobiDB-lite"/>
    </source>
</evidence>
<dbReference type="EMBL" id="BRXX01000575">
    <property type="protein sequence ID" value="GMH47358.1"/>
    <property type="molecule type" value="Genomic_DNA"/>
</dbReference>
<feature type="domain" description="CS" evidence="2">
    <location>
        <begin position="255"/>
        <end position="344"/>
    </location>
</feature>
<dbReference type="PROSITE" id="PS51203">
    <property type="entry name" value="CS"/>
    <property type="match status" value="1"/>
</dbReference>
<dbReference type="CDD" id="cd06467">
    <property type="entry name" value="p23_NUDC_like"/>
    <property type="match status" value="1"/>
</dbReference>
<dbReference type="GO" id="GO:0006457">
    <property type="term" value="P:protein folding"/>
    <property type="evidence" value="ECO:0007669"/>
    <property type="project" value="TreeGrafter"/>
</dbReference>
<dbReference type="InterPro" id="IPR008978">
    <property type="entry name" value="HSP20-like_chaperone"/>
</dbReference>
<evidence type="ECO:0000313" key="3">
    <source>
        <dbReference type="EMBL" id="GMH47358.1"/>
    </source>
</evidence>
<dbReference type="SUPFAM" id="SSF49764">
    <property type="entry name" value="HSP20-like chaperones"/>
    <property type="match status" value="1"/>
</dbReference>
<dbReference type="Pfam" id="PF04969">
    <property type="entry name" value="CS"/>
    <property type="match status" value="1"/>
</dbReference>
<dbReference type="Proteomes" id="UP001165160">
    <property type="component" value="Unassembled WGS sequence"/>
</dbReference>
<feature type="region of interest" description="Disordered" evidence="1">
    <location>
        <begin position="1"/>
        <end position="21"/>
    </location>
</feature>
<sequence length="347" mass="36488">MASLAQNTDPSPPSTTVSKSKIPASSQYKFVFLPASDEAAAVLIGDKSGGLQNDDMVSNAKKYFGANGSGLPQGEAERKAVAQQVRDQAIKAGADASQLSQVSDDALLTLATNTACEITALTVPCAKNSNIAVSMYSDDKAKSKNLPFNAKATALARACGHGSAELFGDAFVSRYHDDEMADIWERKDFTVEDSLPGAAWCTRGGGGNGGGSGSSLSNLMSKMGNQNSQSQPNTIDMGRPAQPALGVGEQTALGEGQQKYTWSQSADEVEIKVRDGIEKSTKSKYIKCKFTAKTIKVTIQGTTVLTGSLGGGIIIDDCTYTLADGELCITLGKREGETQWPYAVKIE</sequence>
<accession>A0A9W7DLE0</accession>
<dbReference type="PANTHER" id="PTHR12356:SF18">
    <property type="entry name" value="NUDC DOMAIN-CONTAINING PROTEIN 2"/>
    <property type="match status" value="1"/>
</dbReference>
<dbReference type="AlphaFoldDB" id="A0A9W7DLE0"/>